<gene>
    <name evidence="4" type="ORF">Azoinq_14055</name>
</gene>
<evidence type="ECO:0000313" key="4">
    <source>
        <dbReference type="EMBL" id="QWT48928.1"/>
    </source>
</evidence>
<proteinExistence type="inferred from homology"/>
<keyword evidence="2" id="KW-0812">Transmembrane</keyword>
<comment type="similarity">
    <text evidence="1 2">Belongs to the outer membrane factor (OMF) (TC 1.B.17) family.</text>
</comment>
<dbReference type="PANTHER" id="PTHR30203:SF33">
    <property type="entry name" value="BLR4455 PROTEIN"/>
    <property type="match status" value="1"/>
</dbReference>
<evidence type="ECO:0000256" key="3">
    <source>
        <dbReference type="SAM" id="Coils"/>
    </source>
</evidence>
<dbReference type="InterPro" id="IPR003423">
    <property type="entry name" value="OMP_efflux"/>
</dbReference>
<accession>A0A975SM76</accession>
<keyword evidence="2" id="KW-0449">Lipoprotein</keyword>
<evidence type="ECO:0000313" key="5">
    <source>
        <dbReference type="Proteomes" id="UP000683428"/>
    </source>
</evidence>
<dbReference type="InterPro" id="IPR010131">
    <property type="entry name" value="MdtP/NodT-like"/>
</dbReference>
<dbReference type="PANTHER" id="PTHR30203">
    <property type="entry name" value="OUTER MEMBRANE CATION EFFLUX PROTEIN"/>
    <property type="match status" value="1"/>
</dbReference>
<dbReference type="NCBIfam" id="TIGR01845">
    <property type="entry name" value="outer_NodT"/>
    <property type="match status" value="1"/>
</dbReference>
<dbReference type="EMBL" id="CP064782">
    <property type="protein sequence ID" value="QWT48928.1"/>
    <property type="molecule type" value="Genomic_DNA"/>
</dbReference>
<dbReference type="GO" id="GO:0005886">
    <property type="term" value="C:plasma membrane"/>
    <property type="evidence" value="ECO:0007669"/>
    <property type="project" value="UniProtKB-SubCell"/>
</dbReference>
<organism evidence="4 5">
    <name type="scientific">Azospira inquinata</name>
    <dbReference type="NCBI Taxonomy" id="2785627"/>
    <lineage>
        <taxon>Bacteria</taxon>
        <taxon>Pseudomonadati</taxon>
        <taxon>Pseudomonadota</taxon>
        <taxon>Betaproteobacteria</taxon>
        <taxon>Rhodocyclales</taxon>
        <taxon>Rhodocyclaceae</taxon>
        <taxon>Azospira</taxon>
    </lineage>
</organism>
<evidence type="ECO:0000256" key="1">
    <source>
        <dbReference type="ARBA" id="ARBA00007613"/>
    </source>
</evidence>
<sequence length="485" mass="51368">MDFSTLPPFSVAPWSLALVLGLSLAGCTVGPDYVRPDAPLSAQFKEAQGWKNAQPADHLPKGNWWEIFGDPVLNDLEARIDINNQNVRQAEALYRQAQAQAQGARAAYFPTVSASLGDSRGRTVTGKSVTTQHSLSLDASWEADLWGGIRRSVEAGTATAQASAATLANAKLSAQATLAQDYFLLRVAEEQKRLYERTVAAYTRSLELTRNQYAVGVATRADVVQAETQLKSTQAQALDVEITRGQLEHAIALLIGKAPGEFTLAPASLARQLPALPLSLPSALLERRPDIAAAERQVATANAQIGVAQAAWFPSLSLTASGGYQSATLANWISAPNRFWSLGPTLAETLFDGGARSAKVSGARAAYDAAVAAYRQTVLGALGEVEDNLVALRILDDEVLVQNAAVASARESVTLTTNQYKAGTVSYLNVVTVETTALTNERTALTLLGRQYTAAVLLIKALGGGWDGQLNPVAEASPAQSKQGG</sequence>
<keyword evidence="3" id="KW-0175">Coiled coil</keyword>
<comment type="subcellular location">
    <subcellularLocation>
        <location evidence="2">Cell membrane</location>
        <topology evidence="2">Lipid-anchor</topology>
    </subcellularLocation>
</comment>
<protein>
    <submittedName>
        <fullName evidence="4">Efflux transporter outer membrane subunit</fullName>
    </submittedName>
</protein>
<keyword evidence="5" id="KW-1185">Reference proteome</keyword>
<keyword evidence="2" id="KW-0472">Membrane</keyword>
<feature type="coiled-coil region" evidence="3">
    <location>
        <begin position="73"/>
        <end position="107"/>
    </location>
</feature>
<keyword evidence="2" id="KW-1134">Transmembrane beta strand</keyword>
<evidence type="ECO:0000256" key="2">
    <source>
        <dbReference type="RuleBase" id="RU362097"/>
    </source>
</evidence>
<dbReference type="RefSeq" id="WP_216128278.1">
    <property type="nucleotide sequence ID" value="NZ_CP064782.1"/>
</dbReference>
<dbReference type="KEGG" id="aiq:Azoinq_14055"/>
<dbReference type="AlphaFoldDB" id="A0A975SM76"/>
<reference evidence="4" key="1">
    <citation type="submission" date="2020-11" db="EMBL/GenBank/DDBJ databases">
        <title>Azospira inquinata sp. nov.</title>
        <authorList>
            <person name="Moe W.M."/>
            <person name="Mikes M.C."/>
        </authorList>
    </citation>
    <scope>NUCLEOTIDE SEQUENCE</scope>
    <source>
        <strain evidence="4">Azo-3</strain>
    </source>
</reference>
<name>A0A975SM76_9RHOO</name>
<keyword evidence="2" id="KW-0564">Palmitate</keyword>
<dbReference type="Proteomes" id="UP000683428">
    <property type="component" value="Chromosome"/>
</dbReference>
<dbReference type="Pfam" id="PF02321">
    <property type="entry name" value="OEP"/>
    <property type="match status" value="2"/>
</dbReference>
<dbReference type="GO" id="GO:0015562">
    <property type="term" value="F:efflux transmembrane transporter activity"/>
    <property type="evidence" value="ECO:0007669"/>
    <property type="project" value="InterPro"/>
</dbReference>